<reference evidence="7" key="1">
    <citation type="journal article" date="2019" name="Int. J. Syst. Evol. Microbiol.">
        <title>The Global Catalogue of Microorganisms (GCM) 10K type strain sequencing project: providing services to taxonomists for standard genome sequencing and annotation.</title>
        <authorList>
            <consortium name="The Broad Institute Genomics Platform"/>
            <consortium name="The Broad Institute Genome Sequencing Center for Infectious Disease"/>
            <person name="Wu L."/>
            <person name="Ma J."/>
        </authorList>
    </citation>
    <scope>NUCLEOTIDE SEQUENCE [LARGE SCALE GENOMIC DNA]</scope>
    <source>
        <strain evidence="7">JCM 17924</strain>
    </source>
</reference>
<dbReference type="InterPro" id="IPR034646">
    <property type="entry name" value="ADCK3_dom"/>
</dbReference>
<comment type="similarity">
    <text evidence="1">Belongs to the protein kinase superfamily. ADCK protein kinase family.</text>
</comment>
<feature type="domain" description="Protein kinase" evidence="5">
    <location>
        <begin position="137"/>
        <end position="455"/>
    </location>
</feature>
<gene>
    <name evidence="6" type="ORF">GCM10023186_18090</name>
</gene>
<keyword evidence="3" id="KW-0547">Nucleotide-binding</keyword>
<dbReference type="SUPFAM" id="SSF56112">
    <property type="entry name" value="Protein kinase-like (PK-like)"/>
    <property type="match status" value="1"/>
</dbReference>
<evidence type="ECO:0000256" key="2">
    <source>
        <dbReference type="ARBA" id="ARBA00022679"/>
    </source>
</evidence>
<evidence type="ECO:0000256" key="4">
    <source>
        <dbReference type="ARBA" id="ARBA00022840"/>
    </source>
</evidence>
<keyword evidence="4" id="KW-0067">ATP-binding</keyword>
<keyword evidence="2" id="KW-0808">Transferase</keyword>
<accession>A0ABP8IYA7</accession>
<dbReference type="InterPro" id="IPR000719">
    <property type="entry name" value="Prot_kinase_dom"/>
</dbReference>
<dbReference type="PANTHER" id="PTHR43851">
    <property type="match status" value="1"/>
</dbReference>
<dbReference type="EMBL" id="BAABHA010000004">
    <property type="protein sequence ID" value="GAA4380091.1"/>
    <property type="molecule type" value="Genomic_DNA"/>
</dbReference>
<dbReference type="Gene3D" id="1.10.510.10">
    <property type="entry name" value="Transferase(Phosphotransferase) domain 1"/>
    <property type="match status" value="1"/>
</dbReference>
<name>A0ABP8IYA7_9BACT</name>
<sequence>MAENPLTPTPDAPEPRVTPLVSLPTTKVARAARFAKTGLKVGANYVKHYARRSVGAESATEDLHAANAAELYGALSEMKGSVLKVAQMMAMEKNLLPPAYAEQFAQAQYQTPPLSGPLVIKAFRDAFGRSPFELFDDFDPSARQAASIGQVHYATKNGQPLAVKVQYPGVADSIRSDIRLVKPVALRVLGLDESQVRPYLEEVETRLLEETDYALEMRRGQEIAALCQHLPHLQFPHYYPEQSAARVLTMDWLPGQHLKEFLAQEPSQAVRDQLGQALWDFYTFQLHTLRQVHADPHPGNFLFQTAAGGTVGVLDFGCVKEIPADFQQLFLALLAPGLLDDGARFEQLLTELGVLRPADAPAQRELYIRTIRASLALVGRPFWQPTFDFGDPAYLQQLYALGEELMQEPELRRQREPRGSEHFIYLNRTYVGLYALLTELKAHVRTGVQAPVAAA</sequence>
<dbReference type="Proteomes" id="UP001500454">
    <property type="component" value="Unassembled WGS sequence"/>
</dbReference>
<evidence type="ECO:0000313" key="7">
    <source>
        <dbReference type="Proteomes" id="UP001500454"/>
    </source>
</evidence>
<evidence type="ECO:0000256" key="1">
    <source>
        <dbReference type="ARBA" id="ARBA00009670"/>
    </source>
</evidence>
<dbReference type="InterPro" id="IPR051409">
    <property type="entry name" value="Atypical_kinase_ADCK"/>
</dbReference>
<evidence type="ECO:0000259" key="5">
    <source>
        <dbReference type="PROSITE" id="PS50011"/>
    </source>
</evidence>
<comment type="caution">
    <text evidence="6">The sequence shown here is derived from an EMBL/GenBank/DDBJ whole genome shotgun (WGS) entry which is preliminary data.</text>
</comment>
<dbReference type="Pfam" id="PF03109">
    <property type="entry name" value="ABC1"/>
    <property type="match status" value="1"/>
</dbReference>
<dbReference type="InterPro" id="IPR004147">
    <property type="entry name" value="ABC1_dom"/>
</dbReference>
<dbReference type="PROSITE" id="PS50011">
    <property type="entry name" value="PROTEIN_KINASE_DOM"/>
    <property type="match status" value="1"/>
</dbReference>
<evidence type="ECO:0000256" key="3">
    <source>
        <dbReference type="ARBA" id="ARBA00022741"/>
    </source>
</evidence>
<dbReference type="InterPro" id="IPR011009">
    <property type="entry name" value="Kinase-like_dom_sf"/>
</dbReference>
<keyword evidence="7" id="KW-1185">Reference proteome</keyword>
<evidence type="ECO:0000313" key="6">
    <source>
        <dbReference type="EMBL" id="GAA4380091.1"/>
    </source>
</evidence>
<dbReference type="CDD" id="cd13970">
    <property type="entry name" value="ABC1_ADCK3"/>
    <property type="match status" value="1"/>
</dbReference>
<protein>
    <submittedName>
        <fullName evidence="6">AarF/UbiB family protein</fullName>
    </submittedName>
</protein>
<dbReference type="PANTHER" id="PTHR43851:SF3">
    <property type="entry name" value="COENZYME Q8"/>
    <property type="match status" value="1"/>
</dbReference>
<organism evidence="6 7">
    <name type="scientific">Hymenobacter koreensis</name>
    <dbReference type="NCBI Taxonomy" id="1084523"/>
    <lineage>
        <taxon>Bacteria</taxon>
        <taxon>Pseudomonadati</taxon>
        <taxon>Bacteroidota</taxon>
        <taxon>Cytophagia</taxon>
        <taxon>Cytophagales</taxon>
        <taxon>Hymenobacteraceae</taxon>
        <taxon>Hymenobacter</taxon>
    </lineage>
</organism>
<dbReference type="RefSeq" id="WP_345223430.1">
    <property type="nucleotide sequence ID" value="NZ_BAABHA010000004.1"/>
</dbReference>
<proteinExistence type="inferred from homology"/>